<sequence length="196" mass="22152">MAMKLIFVTLFLPCAFSSALPRSHGKTTTLPPFKIPDITEFIGVPQPIWTYISTTTSDIFCKVDVMVNMSRSSIFFNRSYVEKSFPAGEKTTDKKTMLLNGVFVNTLSQMYLAVPDVTPLCLESLQFMSDDYSCAVLWISCPYPGLSSWYELRVRNTSITTGPRQECLQNFESRSRTHRGVYNSSCQDMLQPASVF</sequence>
<keyword evidence="1" id="KW-0732">Signal</keyword>
<feature type="signal peptide" evidence="1">
    <location>
        <begin position="1"/>
        <end position="19"/>
    </location>
</feature>
<dbReference type="AlphaFoldDB" id="B5M7B5"/>
<organism evidence="2">
    <name type="scientific">Amblyomma americanum</name>
    <name type="common">Lone star tick</name>
    <dbReference type="NCBI Taxonomy" id="6943"/>
    <lineage>
        <taxon>Eukaryota</taxon>
        <taxon>Metazoa</taxon>
        <taxon>Ecdysozoa</taxon>
        <taxon>Arthropoda</taxon>
        <taxon>Chelicerata</taxon>
        <taxon>Arachnida</taxon>
        <taxon>Acari</taxon>
        <taxon>Parasitiformes</taxon>
        <taxon>Ixodida</taxon>
        <taxon>Ixodoidea</taxon>
        <taxon>Ixodidae</taxon>
        <taxon>Amblyomminae</taxon>
        <taxon>Amblyomma</taxon>
    </lineage>
</organism>
<reference evidence="2" key="1">
    <citation type="journal article" date="2009" name="Insect Mol. Biol.">
        <title>Transcriptome analysis of the salivary glands of the female tick Amblyomma americanum (Acari: Ixodidae).</title>
        <authorList>
            <person name="Aljamali M.N."/>
            <person name="Hern L."/>
            <person name="Kupfer D."/>
            <person name="Downard S."/>
            <person name="So S."/>
            <person name="Roe B.A."/>
            <person name="Sauer J.R."/>
            <person name="Essenberg R.C."/>
        </authorList>
    </citation>
    <scope>NUCLEOTIDE SEQUENCE</scope>
    <source>
        <tissue evidence="2">Salivary gland</tissue>
    </source>
</reference>
<name>B5M7B5_AMBAM</name>
<dbReference type="EMBL" id="EZ000304">
    <property type="protein sequence ID" value="ACG76283.1"/>
    <property type="molecule type" value="mRNA"/>
</dbReference>
<feature type="chain" id="PRO_5002836696" evidence="1">
    <location>
        <begin position="20"/>
        <end position="196"/>
    </location>
</feature>
<accession>B5M7B5</accession>
<protein>
    <submittedName>
        <fullName evidence="2">p27 protein-like protein</fullName>
    </submittedName>
</protein>
<evidence type="ECO:0000256" key="1">
    <source>
        <dbReference type="SAM" id="SignalP"/>
    </source>
</evidence>
<proteinExistence type="evidence at transcript level"/>
<evidence type="ECO:0000313" key="2">
    <source>
        <dbReference type="EMBL" id="ACG76283.1"/>
    </source>
</evidence>